<dbReference type="Gramene" id="Pp3c1_11010V3.1">
    <property type="protein sequence ID" value="Pp3c1_11010V3.1"/>
    <property type="gene ID" value="Pp3c1_11010"/>
</dbReference>
<dbReference type="EnsemblPlants" id="Pp3c1_11010V3.1">
    <property type="protein sequence ID" value="Pp3c1_11010V3.1"/>
    <property type="gene ID" value="Pp3c1_11010"/>
</dbReference>
<organism evidence="2">
    <name type="scientific">Physcomitrium patens</name>
    <name type="common">Spreading-leaved earth moss</name>
    <name type="synonym">Physcomitrella patens</name>
    <dbReference type="NCBI Taxonomy" id="3218"/>
    <lineage>
        <taxon>Eukaryota</taxon>
        <taxon>Viridiplantae</taxon>
        <taxon>Streptophyta</taxon>
        <taxon>Embryophyta</taxon>
        <taxon>Bryophyta</taxon>
        <taxon>Bryophytina</taxon>
        <taxon>Bryopsida</taxon>
        <taxon>Funariidae</taxon>
        <taxon>Funariales</taxon>
        <taxon>Funariaceae</taxon>
        <taxon>Physcomitrium</taxon>
    </lineage>
</organism>
<accession>A0A2K1L7S0</accession>
<evidence type="ECO:0000313" key="3">
    <source>
        <dbReference type="EnsemblPlants" id="Pp3c1_11010V3.1"/>
    </source>
</evidence>
<dbReference type="EMBL" id="ABEU02000001">
    <property type="protein sequence ID" value="PNR62089.1"/>
    <property type="molecule type" value="Genomic_DNA"/>
</dbReference>
<reference evidence="2 4" key="2">
    <citation type="journal article" date="2018" name="Plant J.">
        <title>The Physcomitrella patens chromosome-scale assembly reveals moss genome structure and evolution.</title>
        <authorList>
            <person name="Lang D."/>
            <person name="Ullrich K.K."/>
            <person name="Murat F."/>
            <person name="Fuchs J."/>
            <person name="Jenkins J."/>
            <person name="Haas F.B."/>
            <person name="Piednoel M."/>
            <person name="Gundlach H."/>
            <person name="Van Bel M."/>
            <person name="Meyberg R."/>
            <person name="Vives C."/>
            <person name="Morata J."/>
            <person name="Symeonidi A."/>
            <person name="Hiss M."/>
            <person name="Muchero W."/>
            <person name="Kamisugi Y."/>
            <person name="Saleh O."/>
            <person name="Blanc G."/>
            <person name="Decker E.L."/>
            <person name="van Gessel N."/>
            <person name="Grimwood J."/>
            <person name="Hayes R.D."/>
            <person name="Graham S.W."/>
            <person name="Gunter L.E."/>
            <person name="McDaniel S.F."/>
            <person name="Hoernstein S.N.W."/>
            <person name="Larsson A."/>
            <person name="Li F.W."/>
            <person name="Perroud P.F."/>
            <person name="Phillips J."/>
            <person name="Ranjan P."/>
            <person name="Rokshar D.S."/>
            <person name="Rothfels C.J."/>
            <person name="Schneider L."/>
            <person name="Shu S."/>
            <person name="Stevenson D.W."/>
            <person name="Thummler F."/>
            <person name="Tillich M."/>
            <person name="Villarreal Aguilar J.C."/>
            <person name="Widiez T."/>
            <person name="Wong G.K."/>
            <person name="Wymore A."/>
            <person name="Zhang Y."/>
            <person name="Zimmer A.D."/>
            <person name="Quatrano R.S."/>
            <person name="Mayer K.F.X."/>
            <person name="Goodstein D."/>
            <person name="Casacuberta J.M."/>
            <person name="Vandepoele K."/>
            <person name="Reski R."/>
            <person name="Cuming A.C."/>
            <person name="Tuskan G.A."/>
            <person name="Maumus F."/>
            <person name="Salse J."/>
            <person name="Schmutz J."/>
            <person name="Rensing S.A."/>
        </authorList>
    </citation>
    <scope>NUCLEOTIDE SEQUENCE [LARGE SCALE GENOMIC DNA]</scope>
    <source>
        <strain evidence="3 4">cv. Gransden 2004</strain>
    </source>
</reference>
<dbReference type="Proteomes" id="UP000006727">
    <property type="component" value="Chromosome 1"/>
</dbReference>
<evidence type="ECO:0000313" key="2">
    <source>
        <dbReference type="EMBL" id="PNR62089.1"/>
    </source>
</evidence>
<dbReference type="AlphaFoldDB" id="A0A2K1L7S0"/>
<keyword evidence="4" id="KW-1185">Reference proteome</keyword>
<reference evidence="2 4" key="1">
    <citation type="journal article" date="2008" name="Science">
        <title>The Physcomitrella genome reveals evolutionary insights into the conquest of land by plants.</title>
        <authorList>
            <person name="Rensing S."/>
            <person name="Lang D."/>
            <person name="Zimmer A."/>
            <person name="Terry A."/>
            <person name="Salamov A."/>
            <person name="Shapiro H."/>
            <person name="Nishiyama T."/>
            <person name="Perroud P.-F."/>
            <person name="Lindquist E."/>
            <person name="Kamisugi Y."/>
            <person name="Tanahashi T."/>
            <person name="Sakakibara K."/>
            <person name="Fujita T."/>
            <person name="Oishi K."/>
            <person name="Shin-I T."/>
            <person name="Kuroki Y."/>
            <person name="Toyoda A."/>
            <person name="Suzuki Y."/>
            <person name="Hashimoto A."/>
            <person name="Yamaguchi K."/>
            <person name="Sugano A."/>
            <person name="Kohara Y."/>
            <person name="Fujiyama A."/>
            <person name="Anterola A."/>
            <person name="Aoki S."/>
            <person name="Ashton N."/>
            <person name="Barbazuk W.B."/>
            <person name="Barker E."/>
            <person name="Bennetzen J."/>
            <person name="Bezanilla M."/>
            <person name="Blankenship R."/>
            <person name="Cho S.H."/>
            <person name="Dutcher S."/>
            <person name="Estelle M."/>
            <person name="Fawcett J.A."/>
            <person name="Gundlach H."/>
            <person name="Hanada K."/>
            <person name="Heyl A."/>
            <person name="Hicks K.A."/>
            <person name="Hugh J."/>
            <person name="Lohr M."/>
            <person name="Mayer K."/>
            <person name="Melkozernov A."/>
            <person name="Murata T."/>
            <person name="Nelson D."/>
            <person name="Pils B."/>
            <person name="Prigge M."/>
            <person name="Reiss B."/>
            <person name="Renner T."/>
            <person name="Rombauts S."/>
            <person name="Rushton P."/>
            <person name="Sanderfoot A."/>
            <person name="Schween G."/>
            <person name="Shiu S.-H."/>
            <person name="Stueber K."/>
            <person name="Theodoulou F.L."/>
            <person name="Tu H."/>
            <person name="Van de Peer Y."/>
            <person name="Verrier P.J."/>
            <person name="Waters E."/>
            <person name="Wood A."/>
            <person name="Yang L."/>
            <person name="Cove D."/>
            <person name="Cuming A."/>
            <person name="Hasebe M."/>
            <person name="Lucas S."/>
            <person name="Mishler D.B."/>
            <person name="Reski R."/>
            <person name="Grigoriev I."/>
            <person name="Quatrano R.S."/>
            <person name="Boore J.L."/>
        </authorList>
    </citation>
    <scope>NUCLEOTIDE SEQUENCE [LARGE SCALE GENOMIC DNA]</scope>
    <source>
        <strain evidence="3 4">cv. Gransden 2004</strain>
    </source>
</reference>
<feature type="region of interest" description="Disordered" evidence="1">
    <location>
        <begin position="81"/>
        <end position="136"/>
    </location>
</feature>
<name>A0A2K1L7S0_PHYPA</name>
<reference evidence="3" key="3">
    <citation type="submission" date="2020-12" db="UniProtKB">
        <authorList>
            <consortium name="EnsemblPlants"/>
        </authorList>
    </citation>
    <scope>IDENTIFICATION</scope>
</reference>
<evidence type="ECO:0000256" key="1">
    <source>
        <dbReference type="SAM" id="MobiDB-lite"/>
    </source>
</evidence>
<gene>
    <name evidence="2" type="ORF">PHYPA_000513</name>
</gene>
<feature type="compositionally biased region" description="Basic and acidic residues" evidence="1">
    <location>
        <begin position="101"/>
        <end position="120"/>
    </location>
</feature>
<sequence length="203" mass="22680">MYFDSVDYKATNYCFLLPQEITPLAKLVGRFRAFNGECTSSFAREFSSQFAIVSKVRPSSCTINCTAAGVKSMSLEATPQLKAKVSAHRKPSTENVGRTQATRERERPKSKDDIEREPNTHSDGTQVLTGFGSERTVKKNSASGKVWLDGKTAVRPAQLKDIKKNQVLCDRKRPAESGKGLIIMTIIHRVDCGWFERVYPMVN</sequence>
<dbReference type="InParanoid" id="A0A2K1L7S0"/>
<proteinExistence type="predicted"/>
<protein>
    <submittedName>
        <fullName evidence="2 3">Uncharacterized protein</fullName>
    </submittedName>
</protein>
<evidence type="ECO:0000313" key="4">
    <source>
        <dbReference type="Proteomes" id="UP000006727"/>
    </source>
</evidence>